<dbReference type="GO" id="GO:0032259">
    <property type="term" value="P:methylation"/>
    <property type="evidence" value="ECO:0007669"/>
    <property type="project" value="UniProtKB-KW"/>
</dbReference>
<comment type="catalytic activity">
    <reaction evidence="7">
        <text>a 2'-deoxyadenosine in DNA + S-adenosyl-L-methionine = an N(6)-methyl-2'-deoxyadenosine in DNA + S-adenosyl-L-homocysteine + H(+)</text>
        <dbReference type="Rhea" id="RHEA:15197"/>
        <dbReference type="Rhea" id="RHEA-COMP:12418"/>
        <dbReference type="Rhea" id="RHEA-COMP:12419"/>
        <dbReference type="ChEBI" id="CHEBI:15378"/>
        <dbReference type="ChEBI" id="CHEBI:57856"/>
        <dbReference type="ChEBI" id="CHEBI:59789"/>
        <dbReference type="ChEBI" id="CHEBI:90615"/>
        <dbReference type="ChEBI" id="CHEBI:90616"/>
        <dbReference type="EC" id="2.1.1.72"/>
    </reaction>
</comment>
<dbReference type="Proteomes" id="UP000006004">
    <property type="component" value="Unassembled WGS sequence"/>
</dbReference>
<dbReference type="Gene3D" id="3.40.50.150">
    <property type="entry name" value="Vaccinia Virus protein VP39"/>
    <property type="match status" value="1"/>
</dbReference>
<evidence type="ECO:0000256" key="2">
    <source>
        <dbReference type="ARBA" id="ARBA00022603"/>
    </source>
</evidence>
<sequence length="1018" mass="119286">MNRIRKKYNRIFKESFIEYKLESFEISKEELSEKKAKIQDFINFIKSGKIKDYNEEQLQARFATEVFEKTLGYKNSFNETWEYELERKTDMDGQKPDIVLGEFNSNESKVMAVVELKDFKYYDLDKKQNRVGDKRTPVEQGFGYAPKFGGNCRWVLISNFNEIRLYDKNDENQYERFYIEDLEDDFELKRFLYLLSKENILDRKLENLINLKIKEEEKIEREFYTRYKTIRSKIVSQVIEDNRTYNADVLIEKSQKLLDRFLFIAFCEDKNIIPANSYKTMVLSSNENVTKHELFTMLCRNIDKGNKQKGINKFNGGLFKYDEILDDLVLDDIIFTELITLADYDFNTDVDENILGRIFEQSISDLEELKNDALGIETDKKKGKRKKDGVFYTPSRITRGIVEKSIGEYLNDKKLELGFEKLPELTDESIETQRGLSAKAEKHLTFWREYRSKVLNIKVIDPACGSGAFLIAAYDYLKKELDEINDRIADLKGRTQELFDGDEMYDASLENEYLIKCLYGVDLNPESVEISKLSLWLRTLTNDKPLTNLDDNIKSGNSITEFDFQEEFLEVFVKGGFDVVIGNPPYVKQERLKDVKHVLEEKYLTFMGTADLYCYFYELGINILRSGGILGYITSNKWLRAKYGTNVRQLLNKYFIIEIEDHGSMKQFSDAEVNTNIIITKKVNRQNTQVRIVLTEEDNKIFETSQSNFSKDGYLFLDNRLLKVKEKIDTIGKPLGDWNIEINYGIKTGLNDAFIIDKEKYDELVKKDRKNKEILVPLLRGRDINRYSKNYADLYLINVHNGYKIGIEKISEINIDDYIFVKEHLNSFEPKLSKRSDKGKTPYNLRNCAYLNDFKNQKIIYGETVTGASFFLDNDGFIIDKTAFMLLGESIKYILALLNSRFIEFAYKTFYAGIILSSSGFQYNKEYLKKLPIIVPTQEQEEYLTNLADKMLESKEKLFKLNKLLELAINDKNYEMQLELREKIEDLNEEILDTDYAIDSYVYDIYGITVEERALIEG</sequence>
<reference evidence="11" key="2">
    <citation type="submission" date="2009-06" db="EMBL/GenBank/DDBJ databases">
        <authorList>
            <person name="Sebastian Y."/>
            <person name="Madupu R."/>
            <person name="Durkin A.S."/>
            <person name="Torralba M."/>
            <person name="Methe B."/>
            <person name="Sutton G.G."/>
            <person name="Strausberg R.L."/>
            <person name="Nelson K.E."/>
        </authorList>
    </citation>
    <scope>NUCLEOTIDE SEQUENCE [LARGE SCALE GENOMIC DNA]</scope>
    <source>
        <strain evidence="11">ATCC 10379</strain>
    </source>
</reference>
<evidence type="ECO:0000259" key="9">
    <source>
        <dbReference type="Pfam" id="PF12950"/>
    </source>
</evidence>
<dbReference type="InterPro" id="IPR050953">
    <property type="entry name" value="N4_N6_ade-DNA_methylase"/>
</dbReference>
<dbReference type="InterPro" id="IPR025931">
    <property type="entry name" value="TaqI_C"/>
</dbReference>
<keyword evidence="3" id="KW-0808">Transferase</keyword>
<dbReference type="RefSeq" id="WP_003144145.1">
    <property type="nucleotide sequence ID" value="NZ_ACDZ02000008.1"/>
</dbReference>
<keyword evidence="2" id="KW-0489">Methyltransferase</keyword>
<evidence type="ECO:0000256" key="3">
    <source>
        <dbReference type="ARBA" id="ARBA00022679"/>
    </source>
</evidence>
<keyword evidence="5" id="KW-0680">Restriction system</keyword>
<dbReference type="EMBL" id="ACDZ02000008">
    <property type="protein sequence ID" value="EER68596.1"/>
    <property type="molecule type" value="Genomic_DNA"/>
</dbReference>
<evidence type="ECO:0000259" key="10">
    <source>
        <dbReference type="Pfam" id="PF20464"/>
    </source>
</evidence>
<dbReference type="InterPro" id="IPR046817">
    <property type="entry name" value="MmeI_N"/>
</dbReference>
<dbReference type="eggNOG" id="COG0827">
    <property type="taxonomic scope" value="Bacteria"/>
</dbReference>
<reference evidence="11" key="1">
    <citation type="submission" date="2009-01" db="EMBL/GenBank/DDBJ databases">
        <authorList>
            <person name="Fulton L."/>
            <person name="Clifton S."/>
            <person name="Chinwalla A.T."/>
            <person name="Mitreva M."/>
            <person name="Sodergren E."/>
            <person name="Weinstock G."/>
            <person name="Clifton S."/>
            <person name="Dooling D.J."/>
            <person name="Fulton B."/>
            <person name="Minx P."/>
            <person name="Pepin K.H."/>
            <person name="Johnson M."/>
            <person name="Bhonagiri V."/>
            <person name="Nash W.E."/>
            <person name="Mardis E.R."/>
            <person name="Wilson R.K."/>
        </authorList>
    </citation>
    <scope>NUCLEOTIDE SEQUENCE [LARGE SCALE GENOMIC DNA]</scope>
    <source>
        <strain evidence="11">ATCC 10379</strain>
    </source>
</reference>
<evidence type="ECO:0000313" key="12">
    <source>
        <dbReference type="Proteomes" id="UP000006004"/>
    </source>
</evidence>
<evidence type="ECO:0000256" key="7">
    <source>
        <dbReference type="ARBA" id="ARBA00047942"/>
    </source>
</evidence>
<dbReference type="InterPro" id="IPR011639">
    <property type="entry name" value="MethylTrfase_TaqI-like_dom"/>
</dbReference>
<evidence type="ECO:0000256" key="6">
    <source>
        <dbReference type="ARBA" id="ARBA00023125"/>
    </source>
</evidence>
<dbReference type="AlphaFoldDB" id="C5NVI5"/>
<accession>C5NVI5</accession>
<evidence type="ECO:0000259" key="8">
    <source>
        <dbReference type="Pfam" id="PF07669"/>
    </source>
</evidence>
<evidence type="ECO:0000256" key="4">
    <source>
        <dbReference type="ARBA" id="ARBA00022691"/>
    </source>
</evidence>
<feature type="domain" description="TaqI-like C-terminal specificity" evidence="9">
    <location>
        <begin position="777"/>
        <end position="933"/>
    </location>
</feature>
<dbReference type="Pfam" id="PF12950">
    <property type="entry name" value="TaqI_C"/>
    <property type="match status" value="1"/>
</dbReference>
<dbReference type="PRINTS" id="PR00507">
    <property type="entry name" value="N12N6MTFRASE"/>
</dbReference>
<dbReference type="Pfam" id="PF20464">
    <property type="entry name" value="MmeI_N"/>
    <property type="match status" value="1"/>
</dbReference>
<evidence type="ECO:0000313" key="11">
    <source>
        <dbReference type="EMBL" id="EER68596.1"/>
    </source>
</evidence>
<gene>
    <name evidence="11" type="ORF">GEMHA0001_0899</name>
</gene>
<dbReference type="GO" id="GO:0009007">
    <property type="term" value="F:site-specific DNA-methyltransferase (adenine-specific) activity"/>
    <property type="evidence" value="ECO:0007669"/>
    <property type="project" value="UniProtKB-EC"/>
</dbReference>
<dbReference type="GeneID" id="93288071"/>
<evidence type="ECO:0000256" key="1">
    <source>
        <dbReference type="ARBA" id="ARBA00011900"/>
    </source>
</evidence>
<feature type="domain" description="Type II methyltransferase M.TaqI-like" evidence="8">
    <location>
        <begin position="516"/>
        <end position="666"/>
    </location>
</feature>
<dbReference type="GO" id="GO:0009307">
    <property type="term" value="P:DNA restriction-modification system"/>
    <property type="evidence" value="ECO:0007669"/>
    <property type="project" value="UniProtKB-KW"/>
</dbReference>
<name>C5NVI5_9BACL</name>
<protein>
    <recommendedName>
        <fullName evidence="1">site-specific DNA-methyltransferase (adenine-specific)</fullName>
        <ecNumber evidence="1">2.1.1.72</ecNumber>
    </recommendedName>
</protein>
<organism evidence="11 12">
    <name type="scientific">Gemella haemolysans ATCC 10379</name>
    <dbReference type="NCBI Taxonomy" id="546270"/>
    <lineage>
        <taxon>Bacteria</taxon>
        <taxon>Bacillati</taxon>
        <taxon>Bacillota</taxon>
        <taxon>Bacilli</taxon>
        <taxon>Bacillales</taxon>
        <taxon>Gemellaceae</taxon>
        <taxon>Gemella</taxon>
    </lineage>
</organism>
<dbReference type="EC" id="2.1.1.72" evidence="1"/>
<dbReference type="SUPFAM" id="SSF53335">
    <property type="entry name" value="S-adenosyl-L-methionine-dependent methyltransferases"/>
    <property type="match status" value="1"/>
</dbReference>
<dbReference type="PANTHER" id="PTHR33841">
    <property type="entry name" value="DNA METHYLTRANSFERASE YEEA-RELATED"/>
    <property type="match status" value="1"/>
</dbReference>
<comment type="caution">
    <text evidence="11">The sequence shown here is derived from an EMBL/GenBank/DDBJ whole genome shotgun (WGS) entry which is preliminary data.</text>
</comment>
<dbReference type="GO" id="GO:0003677">
    <property type="term" value="F:DNA binding"/>
    <property type="evidence" value="ECO:0007669"/>
    <property type="project" value="UniProtKB-KW"/>
</dbReference>
<dbReference type="InterPro" id="IPR029063">
    <property type="entry name" value="SAM-dependent_MTases_sf"/>
</dbReference>
<dbReference type="Pfam" id="PF07669">
    <property type="entry name" value="Eco57I"/>
    <property type="match status" value="1"/>
</dbReference>
<dbReference type="OrthoDB" id="32195at2"/>
<feature type="domain" description="MmeI-like N-terminal" evidence="10">
    <location>
        <begin position="40"/>
        <end position="212"/>
    </location>
</feature>
<proteinExistence type="predicted"/>
<dbReference type="InterPro" id="IPR002052">
    <property type="entry name" value="DNA_methylase_N6_adenine_CS"/>
</dbReference>
<keyword evidence="12" id="KW-1185">Reference proteome</keyword>
<evidence type="ECO:0000256" key="5">
    <source>
        <dbReference type="ARBA" id="ARBA00022747"/>
    </source>
</evidence>
<dbReference type="eggNOG" id="COG1002">
    <property type="taxonomic scope" value="Bacteria"/>
</dbReference>
<keyword evidence="6" id="KW-0238">DNA-binding</keyword>
<dbReference type="PROSITE" id="PS00092">
    <property type="entry name" value="N6_MTASE"/>
    <property type="match status" value="1"/>
</dbReference>
<keyword evidence="4" id="KW-0949">S-adenosyl-L-methionine</keyword>
<dbReference type="PANTHER" id="PTHR33841:SF1">
    <property type="entry name" value="DNA METHYLTRANSFERASE A"/>
    <property type="match status" value="1"/>
</dbReference>